<keyword evidence="1" id="KW-0812">Transmembrane</keyword>
<keyword evidence="1" id="KW-1133">Transmembrane helix</keyword>
<keyword evidence="1" id="KW-0472">Membrane</keyword>
<dbReference type="EMBL" id="KL142375">
    <property type="protein sequence ID" value="KDR78112.1"/>
    <property type="molecule type" value="Genomic_DNA"/>
</dbReference>
<keyword evidence="3" id="KW-1185">Reference proteome</keyword>
<feature type="transmembrane region" description="Helical" evidence="1">
    <location>
        <begin position="49"/>
        <end position="68"/>
    </location>
</feature>
<gene>
    <name evidence="2" type="ORF">GALMADRAFT_1302086</name>
</gene>
<name>A0A067T6Y7_GALM3</name>
<evidence type="ECO:0000313" key="2">
    <source>
        <dbReference type="EMBL" id="KDR78112.1"/>
    </source>
</evidence>
<feature type="transmembrane region" description="Helical" evidence="1">
    <location>
        <begin position="12"/>
        <end position="37"/>
    </location>
</feature>
<sequence length="111" mass="12464">MLLEQSVSRAQIPIFFIPFTHTLHVIPATPTLFSFGLLHDPSLPLKPSIHSSVLLVLLVFSQSPPLLFSFRRPYIQPELPTVALRGRLLIAQWVAVLPWKIPLILLDAHDG</sequence>
<dbReference type="Proteomes" id="UP000027222">
    <property type="component" value="Unassembled WGS sequence"/>
</dbReference>
<protein>
    <submittedName>
        <fullName evidence="2">Uncharacterized protein</fullName>
    </submittedName>
</protein>
<accession>A0A067T6Y7</accession>
<evidence type="ECO:0000313" key="3">
    <source>
        <dbReference type="Proteomes" id="UP000027222"/>
    </source>
</evidence>
<reference evidence="3" key="1">
    <citation type="journal article" date="2014" name="Proc. Natl. Acad. Sci. U.S.A.">
        <title>Extensive sampling of basidiomycete genomes demonstrates inadequacy of the white-rot/brown-rot paradigm for wood decay fungi.</title>
        <authorList>
            <person name="Riley R."/>
            <person name="Salamov A.A."/>
            <person name="Brown D.W."/>
            <person name="Nagy L.G."/>
            <person name="Floudas D."/>
            <person name="Held B.W."/>
            <person name="Levasseur A."/>
            <person name="Lombard V."/>
            <person name="Morin E."/>
            <person name="Otillar R."/>
            <person name="Lindquist E.A."/>
            <person name="Sun H."/>
            <person name="LaButti K.M."/>
            <person name="Schmutz J."/>
            <person name="Jabbour D."/>
            <person name="Luo H."/>
            <person name="Baker S.E."/>
            <person name="Pisabarro A.G."/>
            <person name="Walton J.D."/>
            <person name="Blanchette R.A."/>
            <person name="Henrissat B."/>
            <person name="Martin F."/>
            <person name="Cullen D."/>
            <person name="Hibbett D.S."/>
            <person name="Grigoriev I.V."/>
        </authorList>
    </citation>
    <scope>NUCLEOTIDE SEQUENCE [LARGE SCALE GENOMIC DNA]</scope>
    <source>
        <strain evidence="3">CBS 339.88</strain>
    </source>
</reference>
<organism evidence="2 3">
    <name type="scientific">Galerina marginata (strain CBS 339.88)</name>
    <dbReference type="NCBI Taxonomy" id="685588"/>
    <lineage>
        <taxon>Eukaryota</taxon>
        <taxon>Fungi</taxon>
        <taxon>Dikarya</taxon>
        <taxon>Basidiomycota</taxon>
        <taxon>Agaricomycotina</taxon>
        <taxon>Agaricomycetes</taxon>
        <taxon>Agaricomycetidae</taxon>
        <taxon>Agaricales</taxon>
        <taxon>Agaricineae</taxon>
        <taxon>Strophariaceae</taxon>
        <taxon>Galerina</taxon>
    </lineage>
</organism>
<dbReference type="HOGENOM" id="CLU_2158603_0_0_1"/>
<dbReference type="AlphaFoldDB" id="A0A067T6Y7"/>
<evidence type="ECO:0000256" key="1">
    <source>
        <dbReference type="SAM" id="Phobius"/>
    </source>
</evidence>
<feature type="transmembrane region" description="Helical" evidence="1">
    <location>
        <begin position="88"/>
        <end position="106"/>
    </location>
</feature>
<proteinExistence type="predicted"/>